<dbReference type="RefSeq" id="WP_069315451.1">
    <property type="nucleotide sequence ID" value="NZ_CP016176.1"/>
</dbReference>
<dbReference type="Pfam" id="PF03406">
    <property type="entry name" value="Phage_fiber_2"/>
    <property type="match status" value="1"/>
</dbReference>
<protein>
    <recommendedName>
        <fullName evidence="3">Tail fiber protein</fullName>
    </recommendedName>
</protein>
<dbReference type="InterPro" id="IPR005068">
    <property type="entry name" value="Phage_lambda_Stf-r2"/>
</dbReference>
<dbReference type="EMBL" id="CP016176">
    <property type="protein sequence ID" value="AOM39699.1"/>
    <property type="molecule type" value="Genomic_DNA"/>
</dbReference>
<evidence type="ECO:0008006" key="3">
    <source>
        <dbReference type="Google" id="ProtNLM"/>
    </source>
</evidence>
<organism evidence="1 2">
    <name type="scientific">Xenorhabdus hominickii</name>
    <dbReference type="NCBI Taxonomy" id="351679"/>
    <lineage>
        <taxon>Bacteria</taxon>
        <taxon>Pseudomonadati</taxon>
        <taxon>Pseudomonadota</taxon>
        <taxon>Gammaproteobacteria</taxon>
        <taxon>Enterobacterales</taxon>
        <taxon>Morganellaceae</taxon>
        <taxon>Xenorhabdus</taxon>
    </lineage>
</organism>
<evidence type="ECO:0000313" key="2">
    <source>
        <dbReference type="Proteomes" id="UP000094600"/>
    </source>
</evidence>
<name>A0ABN4S095_XENHO</name>
<gene>
    <name evidence="1" type="ORF">A9255_03300</name>
</gene>
<keyword evidence="2" id="KW-1185">Reference proteome</keyword>
<accession>A0ABN4S095</accession>
<proteinExistence type="predicted"/>
<dbReference type="Proteomes" id="UP000094600">
    <property type="component" value="Chromosome"/>
</dbReference>
<sequence length="535" mass="56565">MKLNDKPRQILVPFASTGDKNVIPDAATEKTKSSGNATYDSGFPPSTMTPISAGGIPPHGKDFNGLLNDITAALRYLQSGGLYTFNAEFCRAILGYSIGAVVLSADGKRIWWNTVDGNMTDPDSDTAIGWQNVLADPDGLFLRKSNNLADVTNKASARSNLGLGAISTLDKLPDATLSQQGIAQLNNSVDSNNETQAATPRAVRHVNDNANSRLAKNQNGADIPDKPAFVDNLGLRETVRNAGRLIGLPTGETRLLSGNSSTYLYVTDNNRTGSYNTQGGHVWSFDDTGTLETGLIPIQCGGTGARTANEALATLGAVPGNRTINGQSLTADIQLTAADVRAYPADGRLMNLPSGETRLASGNGSTYLYVTDDHHAGSYNTRGGHVWAFDGAGKMTTGLIPVQCGGTGARTAEEGLAALGGLPRNQVGYALLDFGRIQRSQRIVKSNPFGNGTPCIVLAEVNRGYERNEWFDTKWIFQQNGSHGVAASCVAEGIVVQAGTASFWARGMDTGSAAGHADGTDWTNVACRVHVWKVM</sequence>
<reference evidence="1 2" key="1">
    <citation type="submission" date="2016-06" db="EMBL/GenBank/DDBJ databases">
        <title>Bacterial characters and pathogenicity of Xenorhabdus hominickii from an entomopathogenic nematode, Steinernema monticolum.</title>
        <authorList>
            <person name="Park Y."/>
            <person name="Kim Y."/>
        </authorList>
    </citation>
    <scope>NUCLEOTIDE SEQUENCE [LARGE SCALE GENOMIC DNA]</scope>
    <source>
        <strain evidence="1 2">ANU1</strain>
    </source>
</reference>
<evidence type="ECO:0000313" key="1">
    <source>
        <dbReference type="EMBL" id="AOM39699.1"/>
    </source>
</evidence>